<comment type="similarity">
    <text evidence="1">Belongs to the CpcT/CpeT biliprotein lyase family.</text>
</comment>
<dbReference type="AlphaFoldDB" id="A0A315ZHP1"/>
<dbReference type="OrthoDB" id="1159708at2"/>
<dbReference type="PANTHER" id="PTHR35137">
    <property type="entry name" value="CHROMOPHORE LYASE CRL, CHLOROPLASTIC"/>
    <property type="match status" value="1"/>
</dbReference>
<dbReference type="HAMAP" id="MF_01460">
    <property type="entry name" value="Chrphore_lyase_CpxT"/>
    <property type="match status" value="1"/>
</dbReference>
<proteinExistence type="inferred from homology"/>
<dbReference type="Pfam" id="PF06206">
    <property type="entry name" value="CpeT"/>
    <property type="match status" value="1"/>
</dbReference>
<evidence type="ECO:0000313" key="3">
    <source>
        <dbReference type="EMBL" id="PWJ44224.1"/>
    </source>
</evidence>
<dbReference type="RefSeq" id="WP_109615734.1">
    <property type="nucleotide sequence ID" value="NZ_QGDO01000001.1"/>
</dbReference>
<sequence length="214" mass="24341">MRQGILTILTLFVFTACTQTNERDELSEVVSLMQGHFSSKLQSEQDSAFFDINLVMYPIWEENTEAKWLYVEQAVSSKLEKPYRQRVYKLSKTEDGMIESAVYELPQPSRFIHAWDTPVIFTTISPDSLVTREGCSVFLKKQKDGSYAGATNERDCKSSLYGASYATSEVEVSEAKITSWDRGWNDAGEQIWGAEKGAYVFDKYEVEEEVASVE</sequence>
<dbReference type="PANTHER" id="PTHR35137:SF1">
    <property type="entry name" value="CHROMOPHORE LYASE CRL, CHLOROPLASTIC"/>
    <property type="match status" value="1"/>
</dbReference>
<protein>
    <submittedName>
        <fullName evidence="3">CpeT/CpcT family protein DUF1001</fullName>
    </submittedName>
</protein>
<evidence type="ECO:0000313" key="4">
    <source>
        <dbReference type="Proteomes" id="UP000245535"/>
    </source>
</evidence>
<dbReference type="Gene3D" id="2.40.128.590">
    <property type="entry name" value="CpcT/CpeT domain"/>
    <property type="match status" value="1"/>
</dbReference>
<dbReference type="InterPro" id="IPR010404">
    <property type="entry name" value="CpcT/CpeT"/>
</dbReference>
<gene>
    <name evidence="3" type="ORF">BC781_101574</name>
</gene>
<keyword evidence="2" id="KW-0456">Lyase</keyword>
<dbReference type="EMBL" id="QGDO01000001">
    <property type="protein sequence ID" value="PWJ44224.1"/>
    <property type="molecule type" value="Genomic_DNA"/>
</dbReference>
<dbReference type="PROSITE" id="PS51257">
    <property type="entry name" value="PROKAR_LIPOPROTEIN"/>
    <property type="match status" value="1"/>
</dbReference>
<dbReference type="Proteomes" id="UP000245535">
    <property type="component" value="Unassembled WGS sequence"/>
</dbReference>
<keyword evidence="4" id="KW-1185">Reference proteome</keyword>
<reference evidence="3 4" key="1">
    <citation type="submission" date="2018-03" db="EMBL/GenBank/DDBJ databases">
        <title>Genomic Encyclopedia of Archaeal and Bacterial Type Strains, Phase II (KMG-II): from individual species to whole genera.</title>
        <authorList>
            <person name="Goeker M."/>
        </authorList>
    </citation>
    <scope>NUCLEOTIDE SEQUENCE [LARGE SCALE GENOMIC DNA]</scope>
    <source>
        <strain evidence="3 4">DSM 28229</strain>
    </source>
</reference>
<evidence type="ECO:0000256" key="1">
    <source>
        <dbReference type="ARBA" id="ARBA00008206"/>
    </source>
</evidence>
<dbReference type="InterPro" id="IPR038672">
    <property type="entry name" value="CpcT/CpeT_sf"/>
</dbReference>
<organism evidence="3 4">
    <name type="scientific">Sediminitomix flava</name>
    <dbReference type="NCBI Taxonomy" id="379075"/>
    <lineage>
        <taxon>Bacteria</taxon>
        <taxon>Pseudomonadati</taxon>
        <taxon>Bacteroidota</taxon>
        <taxon>Cytophagia</taxon>
        <taxon>Cytophagales</taxon>
        <taxon>Flammeovirgaceae</taxon>
        <taxon>Sediminitomix</taxon>
    </lineage>
</organism>
<name>A0A315ZHP1_SEDFL</name>
<comment type="caution">
    <text evidence="3">The sequence shown here is derived from an EMBL/GenBank/DDBJ whole genome shotgun (WGS) entry which is preliminary data.</text>
</comment>
<dbReference type="CDD" id="cd16338">
    <property type="entry name" value="CpcT"/>
    <property type="match status" value="1"/>
</dbReference>
<evidence type="ECO:0000256" key="2">
    <source>
        <dbReference type="ARBA" id="ARBA00023239"/>
    </source>
</evidence>
<accession>A0A315ZHP1</accession>
<dbReference type="GO" id="GO:0016829">
    <property type="term" value="F:lyase activity"/>
    <property type="evidence" value="ECO:0007669"/>
    <property type="project" value="UniProtKB-KW"/>
</dbReference>